<keyword evidence="3" id="KW-1185">Reference proteome</keyword>
<evidence type="ECO:0000313" key="2">
    <source>
        <dbReference type="EMBL" id="BCJ32774.1"/>
    </source>
</evidence>
<organism evidence="2 3">
    <name type="scientific">Actinocatenispora thailandica</name>
    <dbReference type="NCBI Taxonomy" id="227318"/>
    <lineage>
        <taxon>Bacteria</taxon>
        <taxon>Bacillati</taxon>
        <taxon>Actinomycetota</taxon>
        <taxon>Actinomycetes</taxon>
        <taxon>Micromonosporales</taxon>
        <taxon>Micromonosporaceae</taxon>
        <taxon>Actinocatenispora</taxon>
    </lineage>
</organism>
<dbReference type="InterPro" id="IPR001387">
    <property type="entry name" value="Cro/C1-type_HTH"/>
</dbReference>
<sequence length="270" mass="30351">MRIRFGLQMRRLREAAGLQSKDAAKALRVNPSRLSRFERGAASLKAAEVDVLLKLYETPDDHAERLRALGDEARRRGFRLDVPDWAETYIALEAVADEVKIYNGELVPGLLQTEDYAHALLRTSPKTVPPGSVDDAVATRLGRQERVNDPSFKIWIMLGEAVLHRAVGGADVIREQLLHLHTLNKQENVCIQLIPYEAGGHAALGTSFAMFRMIDLAATFAYVEWLTDSVYIDQPEDIEVYGYVCNKLMASGTDKPTTQRMLMRRIRDLS</sequence>
<dbReference type="AlphaFoldDB" id="A0A7R7DJC5"/>
<dbReference type="Proteomes" id="UP000611640">
    <property type="component" value="Chromosome"/>
</dbReference>
<dbReference type="KEGG" id="atl:Athai_02770"/>
<evidence type="ECO:0000313" key="3">
    <source>
        <dbReference type="Proteomes" id="UP000611640"/>
    </source>
</evidence>
<dbReference type="Gene3D" id="1.10.260.40">
    <property type="entry name" value="lambda repressor-like DNA-binding domains"/>
    <property type="match status" value="1"/>
</dbReference>
<dbReference type="CDD" id="cd00093">
    <property type="entry name" value="HTH_XRE"/>
    <property type="match status" value="1"/>
</dbReference>
<evidence type="ECO:0000259" key="1">
    <source>
        <dbReference type="PROSITE" id="PS50943"/>
    </source>
</evidence>
<reference evidence="2 3" key="1">
    <citation type="submission" date="2020-08" db="EMBL/GenBank/DDBJ databases">
        <title>Whole genome shotgun sequence of Actinocatenispora thailandica NBRC 105041.</title>
        <authorList>
            <person name="Komaki H."/>
            <person name="Tamura T."/>
        </authorList>
    </citation>
    <scope>NUCLEOTIDE SEQUENCE [LARGE SCALE GENOMIC DNA]</scope>
    <source>
        <strain evidence="2 3">NBRC 105041</strain>
    </source>
</reference>
<dbReference type="SUPFAM" id="SSF47413">
    <property type="entry name" value="lambda repressor-like DNA-binding domains"/>
    <property type="match status" value="1"/>
</dbReference>
<dbReference type="InterPro" id="IPR043917">
    <property type="entry name" value="DUF5753"/>
</dbReference>
<name>A0A7R7DJC5_9ACTN</name>
<proteinExistence type="predicted"/>
<dbReference type="EMBL" id="AP023355">
    <property type="protein sequence ID" value="BCJ32774.1"/>
    <property type="molecule type" value="Genomic_DNA"/>
</dbReference>
<dbReference type="PROSITE" id="PS50943">
    <property type="entry name" value="HTH_CROC1"/>
    <property type="match status" value="1"/>
</dbReference>
<dbReference type="SMART" id="SM00530">
    <property type="entry name" value="HTH_XRE"/>
    <property type="match status" value="1"/>
</dbReference>
<feature type="domain" description="HTH cro/C1-type" evidence="1">
    <location>
        <begin position="9"/>
        <end position="62"/>
    </location>
</feature>
<dbReference type="GO" id="GO:0003677">
    <property type="term" value="F:DNA binding"/>
    <property type="evidence" value="ECO:0007669"/>
    <property type="project" value="InterPro"/>
</dbReference>
<protein>
    <submittedName>
        <fullName evidence="2">Transcriptional regulator</fullName>
    </submittedName>
</protein>
<dbReference type="Pfam" id="PF13560">
    <property type="entry name" value="HTH_31"/>
    <property type="match status" value="1"/>
</dbReference>
<dbReference type="Pfam" id="PF19054">
    <property type="entry name" value="DUF5753"/>
    <property type="match status" value="1"/>
</dbReference>
<accession>A0A7R7DJC5</accession>
<gene>
    <name evidence="2" type="ORF">Athai_02770</name>
</gene>
<dbReference type="InterPro" id="IPR010982">
    <property type="entry name" value="Lambda_DNA-bd_dom_sf"/>
</dbReference>